<dbReference type="Pfam" id="PF07426">
    <property type="entry name" value="Dynactin_p22"/>
    <property type="match status" value="1"/>
</dbReference>
<sequence>MWCSGCNGPKLGMRDGNFQWVTCQARWFKTDPSRKLGRQIVYRCEISVFLGDAARNRVFSSSPSSPPASPMHQMYPRGNAPPIDPVLSLELRIRWLEVLLFGVKQDQATLKKETINNAKNNNKGSTTTASVPTKSKEEKEALVLRAEELKKKLDMIVDSNDGLRKFMDRYDRHAQILTPAFALSGASTPPSFSSMSSEELDALLAEMEPEIRAADRDLREIDILEKRGVLSAGKLADYEGLVPRLETLKKEHEEDLATAADLERRIGNVLRQYTTRIDTLSELFVEWNDVLLVAEDKVARLEREKAEKVRLGYSE</sequence>
<evidence type="ECO:0000313" key="3">
    <source>
        <dbReference type="Proteomes" id="UP000217199"/>
    </source>
</evidence>
<dbReference type="AlphaFoldDB" id="A0A286UUV4"/>
<evidence type="ECO:0000313" key="2">
    <source>
        <dbReference type="EMBL" id="PAV23390.1"/>
    </source>
</evidence>
<proteinExistence type="predicted"/>
<dbReference type="InParanoid" id="A0A286UUV4"/>
<gene>
    <name evidence="2" type="ORF">PNOK_0045800</name>
</gene>
<dbReference type="PANTHER" id="PTHR28360:SF1">
    <property type="entry name" value="DYNACTIN SUBUNIT 3"/>
    <property type="match status" value="1"/>
</dbReference>
<reference evidence="2 3" key="1">
    <citation type="journal article" date="2017" name="Mol. Ecol.">
        <title>Comparative and population genomic landscape of Phellinus noxius: A hypervariable fungus causing root rot in trees.</title>
        <authorList>
            <person name="Chung C.L."/>
            <person name="Lee T.J."/>
            <person name="Akiba M."/>
            <person name="Lee H.H."/>
            <person name="Kuo T.H."/>
            <person name="Liu D."/>
            <person name="Ke H.M."/>
            <person name="Yokoi T."/>
            <person name="Roa M.B."/>
            <person name="Lu M.J."/>
            <person name="Chang Y.Y."/>
            <person name="Ann P.J."/>
            <person name="Tsai J.N."/>
            <person name="Chen C.Y."/>
            <person name="Tzean S.S."/>
            <person name="Ota Y."/>
            <person name="Hattori T."/>
            <person name="Sahashi N."/>
            <person name="Liou R.F."/>
            <person name="Kikuchi T."/>
            <person name="Tsai I.J."/>
        </authorList>
    </citation>
    <scope>NUCLEOTIDE SEQUENCE [LARGE SCALE GENOMIC DNA]</scope>
    <source>
        <strain evidence="2 3">FFPRI411160</strain>
    </source>
</reference>
<accession>A0A286UUV4</accession>
<dbReference type="GO" id="GO:0005869">
    <property type="term" value="C:dynactin complex"/>
    <property type="evidence" value="ECO:0007669"/>
    <property type="project" value="InterPro"/>
</dbReference>
<name>A0A286UUV4_9AGAM</name>
<protein>
    <submittedName>
        <fullName evidence="2">Uncharacterized protein</fullName>
    </submittedName>
</protein>
<dbReference type="OrthoDB" id="16729at2759"/>
<dbReference type="EMBL" id="NBII01000001">
    <property type="protein sequence ID" value="PAV23390.1"/>
    <property type="molecule type" value="Genomic_DNA"/>
</dbReference>
<feature type="region of interest" description="Disordered" evidence="1">
    <location>
        <begin position="114"/>
        <end position="136"/>
    </location>
</feature>
<dbReference type="GO" id="GO:0061640">
    <property type="term" value="P:cytoskeleton-dependent cytokinesis"/>
    <property type="evidence" value="ECO:0007669"/>
    <property type="project" value="InterPro"/>
</dbReference>
<dbReference type="PANTHER" id="PTHR28360">
    <property type="entry name" value="DYNACTIN SUBUNIT 3"/>
    <property type="match status" value="1"/>
</dbReference>
<dbReference type="InterPro" id="IPR009991">
    <property type="entry name" value="DCTN3"/>
</dbReference>
<comment type="caution">
    <text evidence="2">The sequence shown here is derived from an EMBL/GenBank/DDBJ whole genome shotgun (WGS) entry which is preliminary data.</text>
</comment>
<feature type="compositionally biased region" description="Polar residues" evidence="1">
    <location>
        <begin position="115"/>
        <end position="133"/>
    </location>
</feature>
<dbReference type="STRING" id="2282107.A0A286UUV4"/>
<organism evidence="2 3">
    <name type="scientific">Pyrrhoderma noxium</name>
    <dbReference type="NCBI Taxonomy" id="2282107"/>
    <lineage>
        <taxon>Eukaryota</taxon>
        <taxon>Fungi</taxon>
        <taxon>Dikarya</taxon>
        <taxon>Basidiomycota</taxon>
        <taxon>Agaricomycotina</taxon>
        <taxon>Agaricomycetes</taxon>
        <taxon>Hymenochaetales</taxon>
        <taxon>Hymenochaetaceae</taxon>
        <taxon>Pyrrhoderma</taxon>
    </lineage>
</organism>
<keyword evidence="3" id="KW-1185">Reference proteome</keyword>
<evidence type="ECO:0000256" key="1">
    <source>
        <dbReference type="SAM" id="MobiDB-lite"/>
    </source>
</evidence>
<dbReference type="Proteomes" id="UP000217199">
    <property type="component" value="Unassembled WGS sequence"/>
</dbReference>